<gene>
    <name evidence="3" type="ordered locus">ABC0230</name>
</gene>
<accession>Q5WLI2</accession>
<dbReference type="STRING" id="66692.ABC0230"/>
<reference evidence="3 4" key="2">
    <citation type="journal article" date="1995" name="Appl. Microbiol. Biotechnol.">
        <title>Purification and properties of an alkaline protease from alkalophilic Bacillus sp. KSM-K16.</title>
        <authorList>
            <person name="Kobayashi T."/>
            <person name="Hakamada Y."/>
            <person name="Adachi S."/>
            <person name="Hitomi J."/>
            <person name="Yoshimatsu T."/>
            <person name="Koike K."/>
            <person name="Kawai S."/>
            <person name="Ito S."/>
        </authorList>
    </citation>
    <scope>NUCLEOTIDE SEQUENCE [LARGE SCALE GENOMIC DNA]</scope>
    <source>
        <strain evidence="3 4">KSM-K16</strain>
    </source>
</reference>
<reference evidence="3 4" key="3">
    <citation type="journal article" date="1997" name="Protein Eng.">
        <title>High-resolution crystal structure of M-protease: phylogeny aided analysis of the high-alkaline adaptation mechanism.</title>
        <authorList>
            <person name="Shirai T."/>
            <person name="Suzuki A."/>
            <person name="Yamane T."/>
            <person name="Ashida T."/>
            <person name="Kobayashi T."/>
            <person name="Ito S."/>
        </authorList>
    </citation>
    <scope>NUCLEOTIDE SEQUENCE [LARGE SCALE GENOMIC DNA]</scope>
    <source>
        <strain evidence="3 4">KSM-K16</strain>
    </source>
</reference>
<dbReference type="Proteomes" id="UP000001168">
    <property type="component" value="Chromosome"/>
</dbReference>
<dbReference type="InterPro" id="IPR032693">
    <property type="entry name" value="YtkA-like_dom"/>
</dbReference>
<evidence type="ECO:0000313" key="4">
    <source>
        <dbReference type="Proteomes" id="UP000001168"/>
    </source>
</evidence>
<dbReference type="AlphaFoldDB" id="Q5WLI2"/>
<evidence type="ECO:0000259" key="2">
    <source>
        <dbReference type="Pfam" id="PF13115"/>
    </source>
</evidence>
<feature type="domain" description="YtkA-like" evidence="2">
    <location>
        <begin position="32"/>
        <end position="113"/>
    </location>
</feature>
<dbReference type="Pfam" id="PF13115">
    <property type="entry name" value="YtkA"/>
    <property type="match status" value="1"/>
</dbReference>
<protein>
    <recommendedName>
        <fullName evidence="2">YtkA-like domain-containing protein</fullName>
    </recommendedName>
</protein>
<reference evidence="3 4" key="1">
    <citation type="journal article" date="1994" name="J. Ferment. Bioeng.">
        <title>Molecular cloning and nucleotide sequence of the gene for an alkaline protease from the alkalophilic Bacillus sp. KSM-K16.</title>
        <authorList>
            <person name="Hakamada Y."/>
            <person name="Kobayashi T."/>
            <person name="Hitomi J."/>
            <person name="Kawai S."/>
            <person name="Ito S."/>
        </authorList>
    </citation>
    <scope>NUCLEOTIDE SEQUENCE [LARGE SCALE GENOMIC DNA]</scope>
    <source>
        <strain evidence="3 4">KSM-K16</strain>
    </source>
</reference>
<feature type="region of interest" description="Disordered" evidence="1">
    <location>
        <begin position="135"/>
        <end position="158"/>
    </location>
</feature>
<reference evidence="3 4" key="5">
    <citation type="journal article" date="2007" name="Extremophiles">
        <title>Intragenomic diversity of the V1 regions of 16S rRNA genes in high-alkaline protease-producing Bacillus clausii spp.</title>
        <authorList>
            <person name="Kageyama Y."/>
            <person name="Takaki Y."/>
            <person name="Shimamura S."/>
            <person name="Nishi S."/>
            <person name="Nogi Y."/>
            <person name="Uchimura K."/>
            <person name="Kobayashi T."/>
            <person name="Hitomi J."/>
            <person name="Ozaki K."/>
            <person name="Kawai S."/>
            <person name="Ito S."/>
            <person name="Horikoshi K."/>
        </authorList>
    </citation>
    <scope>NUCLEOTIDE SEQUENCE [LARGE SCALE GENOMIC DNA]</scope>
    <source>
        <strain evidence="3 4">KSM-K16</strain>
    </source>
</reference>
<dbReference type="eggNOG" id="ENOG502ZCA8">
    <property type="taxonomic scope" value="Bacteria"/>
</dbReference>
<proteinExistence type="predicted"/>
<keyword evidence="4" id="KW-1185">Reference proteome</keyword>
<dbReference type="HOGENOM" id="CLU_141469_1_0_9"/>
<organism evidence="3 4">
    <name type="scientific">Shouchella clausii (strain KSM-K16)</name>
    <name type="common">Alkalihalobacillus clausii</name>
    <dbReference type="NCBI Taxonomy" id="66692"/>
    <lineage>
        <taxon>Bacteria</taxon>
        <taxon>Bacillati</taxon>
        <taxon>Bacillota</taxon>
        <taxon>Bacilli</taxon>
        <taxon>Bacillales</taxon>
        <taxon>Bacillaceae</taxon>
        <taxon>Shouchella</taxon>
    </lineage>
</organism>
<dbReference type="KEGG" id="bcl:ABC0230"/>
<sequence length="158" mass="17639">MIKQVLTIVALTGVMYLGACGNQDSNDQQMVAEIVDAQIHVPETIEIGEEILLSVQLAQGEVQVEDADEVVFEVWKDQERDNGTLQEATHQENGVYEITHTFDEDGIYIVQTHVTARDMHVMPKQMIVAGDVPDEEVEAFQESGGSSNDEEESQHHHH</sequence>
<dbReference type="EMBL" id="AP006627">
    <property type="protein sequence ID" value="BAD62773.1"/>
    <property type="molecule type" value="Genomic_DNA"/>
</dbReference>
<name>Q5WLI2_SHOC1</name>
<evidence type="ECO:0000256" key="1">
    <source>
        <dbReference type="SAM" id="MobiDB-lite"/>
    </source>
</evidence>
<reference evidence="4" key="4">
    <citation type="submission" date="2003-10" db="EMBL/GenBank/DDBJ databases">
        <title>The complete genome sequence of the alkaliphilic Bacillus clausii KSM-K16.</title>
        <authorList>
            <person name="Takaki Y."/>
            <person name="Kageyama Y."/>
            <person name="Shimamura S."/>
            <person name="Suzuki H."/>
            <person name="Nishi S."/>
            <person name="Hatada Y."/>
            <person name="Kawai S."/>
            <person name="Ito S."/>
            <person name="Horikoshi K."/>
        </authorList>
    </citation>
    <scope>NUCLEOTIDE SEQUENCE [LARGE SCALE GENOMIC DNA]</scope>
    <source>
        <strain evidence="4">KSM-K16</strain>
    </source>
</reference>
<evidence type="ECO:0000313" key="3">
    <source>
        <dbReference type="EMBL" id="BAD62773.1"/>
    </source>
</evidence>